<dbReference type="InterPro" id="IPR035810">
    <property type="entry name" value="PEBP_euk"/>
</dbReference>
<sequence>MRFTECSLLATVFGIVVSAAQMHPEQSPLNRDHGKADLIDILTKAGIIPDVLDPFVPNLTLSIFWENATAEVGNLVSVSDVQNPPDVQFIDFAPASLRSSKKHAKHPQLTLSLTDPDAPSRENPKWSQVCHWLATNIQLTNPDSSLSSGFSKDVVDIMPYKPPGPPPTTGKHRYVFVALTPKNGTTKALHLSKPKGRRHWGFEGERTGLREWAESMGLEVVGANFVYAENEKQ</sequence>
<feature type="chain" id="PRO_5012799806" description="Carboxypeptidase Y inhibitor" evidence="2">
    <location>
        <begin position="20"/>
        <end position="233"/>
    </location>
</feature>
<dbReference type="Proteomes" id="UP000192596">
    <property type="component" value="Unassembled WGS sequence"/>
</dbReference>
<dbReference type="Pfam" id="PF01161">
    <property type="entry name" value="PBP"/>
    <property type="match status" value="1"/>
</dbReference>
<dbReference type="GO" id="GO:0030414">
    <property type="term" value="F:peptidase inhibitor activity"/>
    <property type="evidence" value="ECO:0007669"/>
    <property type="project" value="TreeGrafter"/>
</dbReference>
<dbReference type="InterPro" id="IPR036610">
    <property type="entry name" value="PEBP-like_sf"/>
</dbReference>
<accession>A0A1V8T5E4</accession>
<name>A0A1V8T5E4_9PEZI</name>
<comment type="caution">
    <text evidence="3">The sequence shown here is derived from an EMBL/GenBank/DDBJ whole genome shotgun (WGS) entry which is preliminary data.</text>
</comment>
<evidence type="ECO:0000256" key="2">
    <source>
        <dbReference type="SAM" id="SignalP"/>
    </source>
</evidence>
<proteinExistence type="predicted"/>
<evidence type="ECO:0008006" key="5">
    <source>
        <dbReference type="Google" id="ProtNLM"/>
    </source>
</evidence>
<dbReference type="AlphaFoldDB" id="A0A1V8T5E4"/>
<reference evidence="4" key="1">
    <citation type="submission" date="2017-03" db="EMBL/GenBank/DDBJ databases">
        <title>Genomes of endolithic fungi from Antarctica.</title>
        <authorList>
            <person name="Coleine C."/>
            <person name="Masonjones S."/>
            <person name="Stajich J.E."/>
        </authorList>
    </citation>
    <scope>NUCLEOTIDE SEQUENCE [LARGE SCALE GENOMIC DNA]</scope>
    <source>
        <strain evidence="4">CCFEE 5527</strain>
    </source>
</reference>
<gene>
    <name evidence="3" type="ORF">B0A48_08982</name>
</gene>
<dbReference type="PANTHER" id="PTHR11362:SF148">
    <property type="entry name" value="CARBOXYPEPTIDASE Y INHIBITOR"/>
    <property type="match status" value="1"/>
</dbReference>
<dbReference type="STRING" id="1507870.A0A1V8T5E4"/>
<dbReference type="InParanoid" id="A0A1V8T5E4"/>
<dbReference type="OrthoDB" id="2506647at2759"/>
<dbReference type="FunCoup" id="A0A1V8T5E4">
    <property type="interactions" value="2552"/>
</dbReference>
<dbReference type="Gene3D" id="3.90.280.10">
    <property type="entry name" value="PEBP-like"/>
    <property type="match status" value="1"/>
</dbReference>
<evidence type="ECO:0000313" key="4">
    <source>
        <dbReference type="Proteomes" id="UP000192596"/>
    </source>
</evidence>
<feature type="signal peptide" evidence="2">
    <location>
        <begin position="1"/>
        <end position="19"/>
    </location>
</feature>
<evidence type="ECO:0000313" key="3">
    <source>
        <dbReference type="EMBL" id="OQO06392.1"/>
    </source>
</evidence>
<dbReference type="GO" id="GO:0005543">
    <property type="term" value="F:phospholipid binding"/>
    <property type="evidence" value="ECO:0007669"/>
    <property type="project" value="TreeGrafter"/>
</dbReference>
<feature type="region of interest" description="Disordered" evidence="1">
    <location>
        <begin position="101"/>
        <end position="124"/>
    </location>
</feature>
<dbReference type="CDD" id="cd00866">
    <property type="entry name" value="PEBP_euk"/>
    <property type="match status" value="1"/>
</dbReference>
<evidence type="ECO:0000256" key="1">
    <source>
        <dbReference type="SAM" id="MobiDB-lite"/>
    </source>
</evidence>
<keyword evidence="4" id="KW-1185">Reference proteome</keyword>
<dbReference type="SUPFAM" id="SSF49777">
    <property type="entry name" value="PEBP-like"/>
    <property type="match status" value="1"/>
</dbReference>
<protein>
    <recommendedName>
        <fullName evidence="5">Carboxypeptidase Y inhibitor</fullName>
    </recommendedName>
</protein>
<dbReference type="EMBL" id="NAJO01000017">
    <property type="protein sequence ID" value="OQO06392.1"/>
    <property type="molecule type" value="Genomic_DNA"/>
</dbReference>
<keyword evidence="2" id="KW-0732">Signal</keyword>
<dbReference type="InterPro" id="IPR008914">
    <property type="entry name" value="PEBP"/>
</dbReference>
<dbReference type="GO" id="GO:0046578">
    <property type="term" value="P:regulation of Ras protein signal transduction"/>
    <property type="evidence" value="ECO:0007669"/>
    <property type="project" value="TreeGrafter"/>
</dbReference>
<dbReference type="PANTHER" id="PTHR11362">
    <property type="entry name" value="PHOSPHATIDYLETHANOLAMINE-BINDING PROTEIN"/>
    <property type="match status" value="1"/>
</dbReference>
<dbReference type="GO" id="GO:0030162">
    <property type="term" value="P:regulation of proteolysis"/>
    <property type="evidence" value="ECO:0007669"/>
    <property type="project" value="TreeGrafter"/>
</dbReference>
<organism evidence="3 4">
    <name type="scientific">Cryoendolithus antarcticus</name>
    <dbReference type="NCBI Taxonomy" id="1507870"/>
    <lineage>
        <taxon>Eukaryota</taxon>
        <taxon>Fungi</taxon>
        <taxon>Dikarya</taxon>
        <taxon>Ascomycota</taxon>
        <taxon>Pezizomycotina</taxon>
        <taxon>Dothideomycetes</taxon>
        <taxon>Dothideomycetidae</taxon>
        <taxon>Cladosporiales</taxon>
        <taxon>Cladosporiaceae</taxon>
        <taxon>Cryoendolithus</taxon>
    </lineage>
</organism>